<dbReference type="Pfam" id="PF14009">
    <property type="entry name" value="PADRE"/>
    <property type="match status" value="1"/>
</dbReference>
<reference evidence="2" key="1">
    <citation type="submission" date="2018-11" db="EMBL/GenBank/DDBJ databases">
        <authorList>
            <person name="Grassa J C."/>
        </authorList>
    </citation>
    <scope>NUCLEOTIDE SEQUENCE [LARGE SCALE GENOMIC DNA]</scope>
</reference>
<dbReference type="EnsemblPlants" id="evm.model.05.2063">
    <property type="protein sequence ID" value="cds.evm.model.05.2063"/>
    <property type="gene ID" value="evm.TU.05.2063"/>
</dbReference>
<dbReference type="InterPro" id="IPR025322">
    <property type="entry name" value="PADRE_dom"/>
</dbReference>
<protein>
    <submittedName>
        <fullName evidence="2">Uncharacterized protein</fullName>
    </submittedName>
</protein>
<sequence length="207" mass="22556">MGNCSPKSCTSTNVSCDKNSPKKNSSSIRVLKDSGSILEFKSPKLAYEVLNSHPGYGIFKQGHGSSPLSENENLVEGKFYYLLPLKSNNTMKAEYIAAADADADKTNKKKRSLSHSASAEFVDNLASGNSGMMQVLPSGGNGVWKVKLMIDTKQLEEILSEQGNTEALIERMRMVASSSSSGPLTPRHSKSKWKSNFSNLFNKDDHS</sequence>
<feature type="region of interest" description="Disordered" evidence="1">
    <location>
        <begin position="176"/>
        <end position="207"/>
    </location>
</feature>
<dbReference type="Gramene" id="evm.model.05.2063">
    <property type="protein sequence ID" value="cds.evm.model.05.2063"/>
    <property type="gene ID" value="evm.TU.05.2063"/>
</dbReference>
<evidence type="ECO:0000256" key="1">
    <source>
        <dbReference type="SAM" id="MobiDB-lite"/>
    </source>
</evidence>
<dbReference type="PANTHER" id="PTHR33148:SF33">
    <property type="entry name" value="DUF4228 DOMAIN PROTEIN"/>
    <property type="match status" value="1"/>
</dbReference>
<keyword evidence="3" id="KW-1185">Reference proteome</keyword>
<evidence type="ECO:0000313" key="3">
    <source>
        <dbReference type="Proteomes" id="UP000596661"/>
    </source>
</evidence>
<dbReference type="EMBL" id="UZAU01000550">
    <property type="status" value="NOT_ANNOTATED_CDS"/>
    <property type="molecule type" value="Genomic_DNA"/>
</dbReference>
<organism evidence="2 3">
    <name type="scientific">Cannabis sativa</name>
    <name type="common">Hemp</name>
    <name type="synonym">Marijuana</name>
    <dbReference type="NCBI Taxonomy" id="3483"/>
    <lineage>
        <taxon>Eukaryota</taxon>
        <taxon>Viridiplantae</taxon>
        <taxon>Streptophyta</taxon>
        <taxon>Embryophyta</taxon>
        <taxon>Tracheophyta</taxon>
        <taxon>Spermatophyta</taxon>
        <taxon>Magnoliopsida</taxon>
        <taxon>eudicotyledons</taxon>
        <taxon>Gunneridae</taxon>
        <taxon>Pentapetalae</taxon>
        <taxon>rosids</taxon>
        <taxon>fabids</taxon>
        <taxon>Rosales</taxon>
        <taxon>Cannabaceae</taxon>
        <taxon>Cannabis</taxon>
    </lineage>
</organism>
<proteinExistence type="predicted"/>
<name>A0A803PP43_CANSA</name>
<dbReference type="OrthoDB" id="1916282at2759"/>
<dbReference type="Proteomes" id="UP000596661">
    <property type="component" value="Chromosome 5"/>
</dbReference>
<feature type="region of interest" description="Disordered" evidence="1">
    <location>
        <begin position="1"/>
        <end position="27"/>
    </location>
</feature>
<evidence type="ECO:0000313" key="2">
    <source>
        <dbReference type="EnsemblPlants" id="cds.evm.model.05.2063"/>
    </source>
</evidence>
<dbReference type="OMA" id="CKSAACD"/>
<dbReference type="AlphaFoldDB" id="A0A803PP43"/>
<gene>
    <name evidence="2" type="primary">LOC115716979</name>
</gene>
<reference evidence="2" key="2">
    <citation type="submission" date="2021-03" db="UniProtKB">
        <authorList>
            <consortium name="EnsemblPlants"/>
        </authorList>
    </citation>
    <scope>IDENTIFICATION</scope>
</reference>
<accession>A0A803PP43</accession>
<dbReference type="PANTHER" id="PTHR33148">
    <property type="entry name" value="PLASTID MOVEMENT IMPAIRED PROTEIN-RELATED"/>
    <property type="match status" value="1"/>
</dbReference>